<gene>
    <name evidence="3" type="ORF">DHEL01_v212197</name>
</gene>
<accession>A0A2P5HGN0</accession>
<proteinExistence type="predicted"/>
<protein>
    <submittedName>
        <fullName evidence="3">Uncharacterized protein</fullName>
    </submittedName>
</protein>
<organism evidence="3 4">
    <name type="scientific">Diaporthe helianthi</name>
    <dbReference type="NCBI Taxonomy" id="158607"/>
    <lineage>
        <taxon>Eukaryota</taxon>
        <taxon>Fungi</taxon>
        <taxon>Dikarya</taxon>
        <taxon>Ascomycota</taxon>
        <taxon>Pezizomycotina</taxon>
        <taxon>Sordariomycetes</taxon>
        <taxon>Sordariomycetidae</taxon>
        <taxon>Diaporthales</taxon>
        <taxon>Diaporthaceae</taxon>
        <taxon>Diaporthe</taxon>
    </lineage>
</organism>
<evidence type="ECO:0000313" key="4">
    <source>
        <dbReference type="Proteomes" id="UP000094444"/>
    </source>
</evidence>
<sequence length="416" mass="44396">MAIVTGWYGWTSLVMLALFFAIVAPAAVPDIQPTNQDFRPAVLQFLHSFDAKCGCNQTSTVTCTPVVLTTSSAATNVTSYQMVEPSQNHRLKSTTFHDQLVTYSAYDCNGTITTFAETVPTATATSSSQTVSEDAPPTVAPSTSIVLKSSIPGASSTSSFSNISYTPASQSANNSAIHWSTMSKMSSPSAHTTRLSAYGVAHPPRAVPLVPYWSTESQAPPLGASSNTTTSSPSAMLSIPTHSTVTVTSVNTSSQRTPVVSGYISTALTDYNTMLSSTSSSRTQQPRSDLSPTCNPKPSHTNPDAPIFSKLVTLLAGGLCDSDRYVAGSIFTPQTGPISRSSQTYGVEYNFNITWSPDKSDQCTPMPEGQLLPSIEDCKELLVRNYEKCDNGGFGGWTDEGCLRFAFMPVLVFARR</sequence>
<keyword evidence="2" id="KW-0732">Signal</keyword>
<dbReference type="EMBL" id="MAVT02002323">
    <property type="protein sequence ID" value="POS69409.1"/>
    <property type="molecule type" value="Genomic_DNA"/>
</dbReference>
<reference evidence="3" key="1">
    <citation type="submission" date="2017-09" db="EMBL/GenBank/DDBJ databases">
        <title>Polyketide synthases of a Diaporthe helianthi virulent isolate.</title>
        <authorList>
            <person name="Baroncelli R."/>
        </authorList>
    </citation>
    <scope>NUCLEOTIDE SEQUENCE [LARGE SCALE GENOMIC DNA]</scope>
    <source>
        <strain evidence="3">7/96</strain>
    </source>
</reference>
<name>A0A2P5HGN0_DIAHE</name>
<dbReference type="AlphaFoldDB" id="A0A2P5HGN0"/>
<feature type="compositionally biased region" description="Polar residues" evidence="1">
    <location>
        <begin position="290"/>
        <end position="302"/>
    </location>
</feature>
<feature type="signal peptide" evidence="2">
    <location>
        <begin position="1"/>
        <end position="25"/>
    </location>
</feature>
<keyword evidence="4" id="KW-1185">Reference proteome</keyword>
<feature type="compositionally biased region" description="Low complexity" evidence="1">
    <location>
        <begin position="276"/>
        <end position="288"/>
    </location>
</feature>
<dbReference type="OrthoDB" id="1896086at2759"/>
<dbReference type="Proteomes" id="UP000094444">
    <property type="component" value="Unassembled WGS sequence"/>
</dbReference>
<feature type="region of interest" description="Disordered" evidence="1">
    <location>
        <begin position="275"/>
        <end position="302"/>
    </location>
</feature>
<feature type="chain" id="PRO_5015176382" evidence="2">
    <location>
        <begin position="26"/>
        <end position="416"/>
    </location>
</feature>
<dbReference type="InParanoid" id="A0A2P5HGN0"/>
<evidence type="ECO:0000313" key="3">
    <source>
        <dbReference type="EMBL" id="POS69409.1"/>
    </source>
</evidence>
<evidence type="ECO:0000256" key="1">
    <source>
        <dbReference type="SAM" id="MobiDB-lite"/>
    </source>
</evidence>
<comment type="caution">
    <text evidence="3">The sequence shown here is derived from an EMBL/GenBank/DDBJ whole genome shotgun (WGS) entry which is preliminary data.</text>
</comment>
<evidence type="ECO:0000256" key="2">
    <source>
        <dbReference type="SAM" id="SignalP"/>
    </source>
</evidence>